<dbReference type="EMBL" id="AP022611">
    <property type="protein sequence ID" value="BBZ31180.1"/>
    <property type="molecule type" value="Genomic_DNA"/>
</dbReference>
<dbReference type="AlphaFoldDB" id="A0A7I7XPN3"/>
<gene>
    <name evidence="2" type="ORF">MMAD_54750</name>
</gene>
<dbReference type="Proteomes" id="UP000466517">
    <property type="component" value="Plasmid pJCM13574"/>
</dbReference>
<dbReference type="PROSITE" id="PS51674">
    <property type="entry name" value="4FE4S_WBL"/>
    <property type="match status" value="1"/>
</dbReference>
<feature type="domain" description="4Fe-4S Wbl-type" evidence="1">
    <location>
        <begin position="35"/>
        <end position="91"/>
    </location>
</feature>
<dbReference type="KEGG" id="mmag:MMAD_54750"/>
<evidence type="ECO:0000259" key="1">
    <source>
        <dbReference type="PROSITE" id="PS51674"/>
    </source>
</evidence>
<name>A0A7I7XPN3_9MYCO</name>
<proteinExistence type="predicted"/>
<protein>
    <recommendedName>
        <fullName evidence="1">4Fe-4S Wbl-type domain-containing protein</fullName>
    </recommendedName>
</protein>
<sequence length="146" mass="15814">MPKKGTTKDQLEPNSKGGVMAHLVANPVKVEVNGLCNYSADPEDWFDYRKAQQCKRICGNCPLRQACARTALALEATDGVWAGVDLPGEHATVEEHAVARRQLAMVVAAMDHQPEPHRRRCLAIREAMHHAAFPGAGAYVAESASA</sequence>
<accession>A0A7I7XPN3</accession>
<geneLocation type="plasmid" evidence="3">
    <name>pjcm13574 dna</name>
</geneLocation>
<evidence type="ECO:0000313" key="3">
    <source>
        <dbReference type="Proteomes" id="UP000466517"/>
    </source>
</evidence>
<keyword evidence="3" id="KW-1185">Reference proteome</keyword>
<dbReference type="Pfam" id="PF02467">
    <property type="entry name" value="Whib"/>
    <property type="match status" value="1"/>
</dbReference>
<keyword evidence="2" id="KW-0614">Plasmid</keyword>
<organism evidence="2 3">
    <name type="scientific">Mycolicibacterium madagascariense</name>
    <dbReference type="NCBI Taxonomy" id="212765"/>
    <lineage>
        <taxon>Bacteria</taxon>
        <taxon>Bacillati</taxon>
        <taxon>Actinomycetota</taxon>
        <taxon>Actinomycetes</taxon>
        <taxon>Mycobacteriales</taxon>
        <taxon>Mycobacteriaceae</taxon>
        <taxon>Mycolicibacterium</taxon>
    </lineage>
</organism>
<evidence type="ECO:0000313" key="2">
    <source>
        <dbReference type="EMBL" id="BBZ31180.1"/>
    </source>
</evidence>
<reference evidence="2 3" key="1">
    <citation type="journal article" date="2019" name="Emerg. Microbes Infect.">
        <title>Comprehensive subspecies identification of 175 nontuberculous mycobacteria species based on 7547 genomic profiles.</title>
        <authorList>
            <person name="Matsumoto Y."/>
            <person name="Kinjo T."/>
            <person name="Motooka D."/>
            <person name="Nabeya D."/>
            <person name="Jung N."/>
            <person name="Uechi K."/>
            <person name="Horii T."/>
            <person name="Iida T."/>
            <person name="Fujita J."/>
            <person name="Nakamura S."/>
        </authorList>
    </citation>
    <scope>NUCLEOTIDE SEQUENCE [LARGE SCALE GENOMIC DNA]</scope>
    <source>
        <strain evidence="2 3">JCM 13574</strain>
        <plasmid evidence="3">pjcm13574 dna</plasmid>
    </source>
</reference>
<dbReference type="InterPro" id="IPR034768">
    <property type="entry name" value="4FE4S_WBL"/>
</dbReference>